<keyword evidence="2" id="KW-1003">Cell membrane</keyword>
<feature type="domain" description="SSD" evidence="7">
    <location>
        <begin position="621"/>
        <end position="747"/>
    </location>
</feature>
<feature type="transmembrane region" description="Helical" evidence="6">
    <location>
        <begin position="20"/>
        <end position="40"/>
    </location>
</feature>
<feature type="transmembrane region" description="Helical" evidence="6">
    <location>
        <begin position="205"/>
        <end position="224"/>
    </location>
</feature>
<dbReference type="Pfam" id="PF03176">
    <property type="entry name" value="MMPL"/>
    <property type="match status" value="2"/>
</dbReference>
<dbReference type="HOGENOM" id="CLU_008861_2_0_2"/>
<dbReference type="OrthoDB" id="42357at2157"/>
<dbReference type="InterPro" id="IPR000731">
    <property type="entry name" value="SSD"/>
</dbReference>
<dbReference type="SUPFAM" id="SSF82866">
    <property type="entry name" value="Multidrug efflux transporter AcrB transmembrane domain"/>
    <property type="match status" value="2"/>
</dbReference>
<dbReference type="EMBL" id="CP000780">
    <property type="protein sequence ID" value="ABS55577.1"/>
    <property type="molecule type" value="Genomic_DNA"/>
</dbReference>
<dbReference type="Gene3D" id="1.20.1640.10">
    <property type="entry name" value="Multidrug efflux transporter AcrB transmembrane domain"/>
    <property type="match status" value="2"/>
</dbReference>
<proteinExistence type="predicted"/>
<feature type="transmembrane region" description="Helical" evidence="6">
    <location>
        <begin position="231"/>
        <end position="251"/>
    </location>
</feature>
<evidence type="ECO:0000313" key="8">
    <source>
        <dbReference type="EMBL" id="ABS55577.1"/>
    </source>
</evidence>
<organism evidence="8 9">
    <name type="scientific">Methanoregula boonei (strain DSM 21154 / JCM 14090 / 6A8)</name>
    <dbReference type="NCBI Taxonomy" id="456442"/>
    <lineage>
        <taxon>Archaea</taxon>
        <taxon>Methanobacteriati</taxon>
        <taxon>Methanobacteriota</taxon>
        <taxon>Stenosarchaea group</taxon>
        <taxon>Methanomicrobia</taxon>
        <taxon>Methanomicrobiales</taxon>
        <taxon>Methanoregulaceae</taxon>
        <taxon>Methanoregula</taxon>
    </lineage>
</organism>
<dbReference type="PROSITE" id="PS50156">
    <property type="entry name" value="SSD"/>
    <property type="match status" value="2"/>
</dbReference>
<dbReference type="STRING" id="456442.Mboo_1059"/>
<dbReference type="PANTHER" id="PTHR33406:SF13">
    <property type="entry name" value="MEMBRANE PROTEIN YDFJ"/>
    <property type="match status" value="1"/>
</dbReference>
<dbReference type="AlphaFoldDB" id="A7I766"/>
<feature type="domain" description="SSD" evidence="7">
    <location>
        <begin position="235"/>
        <end position="355"/>
    </location>
</feature>
<dbReference type="RefSeq" id="WP_012106604.1">
    <property type="nucleotide sequence ID" value="NC_009712.1"/>
</dbReference>
<keyword evidence="9" id="KW-1185">Reference proteome</keyword>
<dbReference type="eggNOG" id="arCOG02174">
    <property type="taxonomic scope" value="Archaea"/>
</dbReference>
<evidence type="ECO:0000256" key="1">
    <source>
        <dbReference type="ARBA" id="ARBA00004651"/>
    </source>
</evidence>
<dbReference type="GO" id="GO:0005886">
    <property type="term" value="C:plasma membrane"/>
    <property type="evidence" value="ECO:0007669"/>
    <property type="project" value="UniProtKB-SubCell"/>
</dbReference>
<evidence type="ECO:0000256" key="3">
    <source>
        <dbReference type="ARBA" id="ARBA00022692"/>
    </source>
</evidence>
<feature type="transmembrane region" description="Helical" evidence="6">
    <location>
        <begin position="693"/>
        <end position="713"/>
    </location>
</feature>
<feature type="transmembrane region" description="Helical" evidence="6">
    <location>
        <begin position="330"/>
        <end position="356"/>
    </location>
</feature>
<dbReference type="GeneID" id="5410895"/>
<dbReference type="InterPro" id="IPR004869">
    <property type="entry name" value="MMPL_dom"/>
</dbReference>
<comment type="subcellular location">
    <subcellularLocation>
        <location evidence="1">Cell membrane</location>
        <topology evidence="1">Multi-pass membrane protein</topology>
    </subcellularLocation>
</comment>
<evidence type="ECO:0000256" key="2">
    <source>
        <dbReference type="ARBA" id="ARBA00022475"/>
    </source>
</evidence>
<feature type="transmembrane region" description="Helical" evidence="6">
    <location>
        <begin position="625"/>
        <end position="646"/>
    </location>
</feature>
<feature type="transmembrane region" description="Helical" evidence="6">
    <location>
        <begin position="725"/>
        <end position="745"/>
    </location>
</feature>
<evidence type="ECO:0000256" key="4">
    <source>
        <dbReference type="ARBA" id="ARBA00022989"/>
    </source>
</evidence>
<dbReference type="InterPro" id="IPR050545">
    <property type="entry name" value="Mycobact_MmpL"/>
</dbReference>
<evidence type="ECO:0000313" key="9">
    <source>
        <dbReference type="Proteomes" id="UP000002408"/>
    </source>
</evidence>
<reference evidence="9" key="1">
    <citation type="journal article" date="2015" name="Microbiology">
        <title>Genome of Methanoregula boonei 6A8 reveals adaptations to oligotrophic peatland environments.</title>
        <authorList>
            <person name="Braeuer S."/>
            <person name="Cadillo-Quiroz H."/>
            <person name="Kyrpides N."/>
            <person name="Woyke T."/>
            <person name="Goodwin L."/>
            <person name="Detter C."/>
            <person name="Podell S."/>
            <person name="Yavitt J.B."/>
            <person name="Zinder S.H."/>
        </authorList>
    </citation>
    <scope>NUCLEOTIDE SEQUENCE [LARGE SCALE GENOMIC DNA]</scope>
    <source>
        <strain evidence="9">DSM 21154 / JCM 14090 / 6A8</strain>
    </source>
</reference>
<feature type="transmembrane region" description="Helical" evidence="6">
    <location>
        <begin position="600"/>
        <end position="619"/>
    </location>
</feature>
<keyword evidence="5 6" id="KW-0472">Membrane</keyword>
<dbReference type="Proteomes" id="UP000002408">
    <property type="component" value="Chromosome"/>
</dbReference>
<sequence>MIDQIFSAIAHTVNRRPKLVVGIIAMVFIIALFGMTMITMQTGDDTYLNKNSQAGVINTEYTNTFNKDSLILIIETSDPVSPTVLNYMDRLETDIRQQQHITSVSSVVDILKEENNGILPQSTGEINALVNQMPPAVQATAVPSNVLTLVQVQLDPGLSDTTETSVLNSVQLAVDQSDPPAGVTVEVSGQPAFNAQMQAAMGSQMGILIGAAMILMVIVMGLLFSYVSHRFLPVVFVGLGLTTAMGLMGLAHIQLNMAVLGAFPVMIGLGIDYAIQFHARLDEESRKGSLDDAVYMTITRTGPAVMYAMLATSLGFAAMFISTVPMIQSFGLVAMIGIMSCYCVSLVGIPAVAHVIHYKPRPQVPKVCYAVGEDACEFLPSAPQKKQKNSWSYGQFLTSTSVKIAKNPVPILLIGALIAVIGFQIDPLIPIEANQNNFVPSDMPAKIEIDKVTRILGSTTTADFYVQGARVTDLDTLRWIKSFQDYELAHHPQITSATSIVTYIMAYNGGTMPQTQSQADAALAKIPQSIRDEYLSGSMRGVITFGMTNLQIPQEEDLRNVMVNDIAFLQPPVGISVQPTGSFEVFTSLIGGMSESKDEMTFLGFVLIFIFLAGVYRHFHAISPLIPIIFIVGWNAVMMEILGIAYSPLTATLGSMTIGVAAEYTILVMERYSEEEERLHDHTAAIQESVSRIGTAITVSGLATFFGFSALCLSDFPIISNFGVCTLIAVGFSLAGAIFIMPAVLSLMGQFTEWLETRKHRHQIVPETLPETKNPDV</sequence>
<dbReference type="PANTHER" id="PTHR33406">
    <property type="entry name" value="MEMBRANE PROTEIN MJ1562-RELATED"/>
    <property type="match status" value="1"/>
</dbReference>
<accession>A7I766</accession>
<keyword evidence="3 6" id="KW-0812">Transmembrane</keyword>
<gene>
    <name evidence="8" type="ordered locus">Mboo_1059</name>
</gene>
<evidence type="ECO:0000259" key="7">
    <source>
        <dbReference type="PROSITE" id="PS50156"/>
    </source>
</evidence>
<feature type="transmembrane region" description="Helical" evidence="6">
    <location>
        <begin position="304"/>
        <end position="324"/>
    </location>
</feature>
<dbReference type="NCBIfam" id="TIGR00921">
    <property type="entry name" value="2A067"/>
    <property type="match status" value="1"/>
</dbReference>
<protein>
    <submittedName>
        <fullName evidence="8">Efflux transporter, putative, hydrophobe/amphiphile efflux-3 (HAE3) family</fullName>
    </submittedName>
</protein>
<evidence type="ECO:0000256" key="6">
    <source>
        <dbReference type="SAM" id="Phobius"/>
    </source>
</evidence>
<feature type="transmembrane region" description="Helical" evidence="6">
    <location>
        <begin position="257"/>
        <end position="275"/>
    </location>
</feature>
<dbReference type="KEGG" id="mbn:Mboo_1059"/>
<name>A7I766_METB6</name>
<evidence type="ECO:0000256" key="5">
    <source>
        <dbReference type="ARBA" id="ARBA00023136"/>
    </source>
</evidence>
<keyword evidence="4 6" id="KW-1133">Transmembrane helix</keyword>